<evidence type="ECO:0000313" key="3">
    <source>
        <dbReference type="Proteomes" id="UP000054600"/>
    </source>
</evidence>
<evidence type="ECO:0000256" key="1">
    <source>
        <dbReference type="SAM" id="MobiDB-lite"/>
    </source>
</evidence>
<dbReference type="RefSeq" id="WP_018576344.1">
    <property type="nucleotide sequence ID" value="NZ_KB892385.1"/>
</dbReference>
<reference evidence="2 3" key="1">
    <citation type="submission" date="2015-11" db="EMBL/GenBank/DDBJ databases">
        <title>Genomic analysis of 38 Legionella species identifies large and diverse effector repertoires.</title>
        <authorList>
            <person name="Burstein D."/>
            <person name="Amaro F."/>
            <person name="Zusman T."/>
            <person name="Lifshitz Z."/>
            <person name="Cohen O."/>
            <person name="Gilbert J.A."/>
            <person name="Pupko T."/>
            <person name="Shuman H.A."/>
            <person name="Segal G."/>
        </authorList>
    </citation>
    <scope>NUCLEOTIDE SEQUENCE [LARGE SCALE GENOMIC DNA]</scope>
    <source>
        <strain evidence="2 3">ATCC 49655</strain>
    </source>
</reference>
<organism evidence="2 3">
    <name type="scientific">Legionella shakespearei DSM 23087</name>
    <dbReference type="NCBI Taxonomy" id="1122169"/>
    <lineage>
        <taxon>Bacteria</taxon>
        <taxon>Pseudomonadati</taxon>
        <taxon>Pseudomonadota</taxon>
        <taxon>Gammaproteobacteria</taxon>
        <taxon>Legionellales</taxon>
        <taxon>Legionellaceae</taxon>
        <taxon>Legionella</taxon>
    </lineage>
</organism>
<gene>
    <name evidence="2" type="ORF">Lsha_2094</name>
</gene>
<feature type="compositionally biased region" description="Polar residues" evidence="1">
    <location>
        <begin position="1"/>
        <end position="22"/>
    </location>
</feature>
<proteinExistence type="predicted"/>
<dbReference type="PATRIC" id="fig|1122169.6.peg.2397"/>
<sequence length="154" mass="16699">MNNEKSVPNSFSNEQPASQVTESTEKAQKPSFFSRISSVPVALTLAPLDAIVATGSYVHDEPCERNRETPWMGVKVLSATPLNAMAGLGMVGSHTLFNIRDGLVAGLTEGRPAVKKEFALSELKISTLFNPSCYATEKRWKAAAEDLNNHSFTV</sequence>
<feature type="region of interest" description="Disordered" evidence="1">
    <location>
        <begin position="1"/>
        <end position="26"/>
    </location>
</feature>
<evidence type="ECO:0000313" key="2">
    <source>
        <dbReference type="EMBL" id="KTD58876.1"/>
    </source>
</evidence>
<dbReference type="EMBL" id="LNYW01000054">
    <property type="protein sequence ID" value="KTD58876.1"/>
    <property type="molecule type" value="Genomic_DNA"/>
</dbReference>
<name>A0A0W0YPN8_9GAMM</name>
<accession>A0A0W0YPN8</accession>
<keyword evidence="3" id="KW-1185">Reference proteome</keyword>
<dbReference type="Proteomes" id="UP000054600">
    <property type="component" value="Unassembled WGS sequence"/>
</dbReference>
<dbReference type="AlphaFoldDB" id="A0A0W0YPN8"/>
<comment type="caution">
    <text evidence="2">The sequence shown here is derived from an EMBL/GenBank/DDBJ whole genome shotgun (WGS) entry which is preliminary data.</text>
</comment>
<protein>
    <submittedName>
        <fullName evidence="2">Uncharacterized protein</fullName>
    </submittedName>
</protein>